<dbReference type="PANTHER" id="PTHR24121">
    <property type="entry name" value="NO MECHANORECEPTOR POTENTIAL C, ISOFORM D-RELATED"/>
    <property type="match status" value="1"/>
</dbReference>
<reference evidence="3 4" key="1">
    <citation type="journal article" date="2018" name="PLoS Genet.">
        <title>Population sequencing reveals clonal diversity and ancestral inbreeding in the grapevine cultivar Chardonnay.</title>
        <authorList>
            <person name="Roach M.J."/>
            <person name="Johnson D.L."/>
            <person name="Bohlmann J."/>
            <person name="van Vuuren H.J."/>
            <person name="Jones S.J."/>
            <person name="Pretorius I.S."/>
            <person name="Schmidt S.A."/>
            <person name="Borneman A.R."/>
        </authorList>
    </citation>
    <scope>NUCLEOTIDE SEQUENCE [LARGE SCALE GENOMIC DNA]</scope>
    <source>
        <strain evidence="4">cv. Chardonnay</strain>
        <strain evidence="3">I10V1</strain>
        <tissue evidence="3">Leaf</tissue>
    </source>
</reference>
<name>A0A438JG02_VITVI</name>
<dbReference type="Gene3D" id="1.25.40.20">
    <property type="entry name" value="Ankyrin repeat-containing domain"/>
    <property type="match status" value="1"/>
</dbReference>
<proteinExistence type="predicted"/>
<gene>
    <name evidence="3" type="ORF">CK203_014704</name>
    <name evidence="2" type="ORF">CK203_068516</name>
</gene>
<dbReference type="EMBL" id="QGNW01001308">
    <property type="protein sequence ID" value="RVW45897.1"/>
    <property type="molecule type" value="Genomic_DNA"/>
</dbReference>
<feature type="compositionally biased region" description="Basic residues" evidence="1">
    <location>
        <begin position="192"/>
        <end position="203"/>
    </location>
</feature>
<protein>
    <submittedName>
        <fullName evidence="3">Uncharacterized protein</fullName>
    </submittedName>
</protein>
<dbReference type="Proteomes" id="UP000288805">
    <property type="component" value="Unassembled WGS sequence"/>
</dbReference>
<comment type="caution">
    <text evidence="3">The sequence shown here is derived from an EMBL/GenBank/DDBJ whole genome shotgun (WGS) entry which is preliminary data.</text>
</comment>
<evidence type="ECO:0000313" key="3">
    <source>
        <dbReference type="EMBL" id="RVX07873.1"/>
    </source>
</evidence>
<evidence type="ECO:0000313" key="4">
    <source>
        <dbReference type="Proteomes" id="UP000288805"/>
    </source>
</evidence>
<dbReference type="InterPro" id="IPR036770">
    <property type="entry name" value="Ankyrin_rpt-contain_sf"/>
</dbReference>
<sequence>MADEGTKEELHRDLYKALMNGDEKEVIQPCKNIPEGPCTQLAHQNDAGNTILHEAATASRTLPAARETLKKASQLLRMQNDYGETPLFQAAQYGKKMMFKFLADVVDKECLNEEDRKVFFQRKDEATILRVSNFKEKDKTMERDDEGPQVKVCKPISYISDFGEHQTRISHKPLQVFNQKDTSWKVTDPRKDRSKPKSHKYGHYTKPFSNEKEGRYELISTPSLGQEKGENSPIWSLETHKPSFSEDIGPEDEEKEVASPQSYITLMRTGETPLLLATICTLRQLSMFITGAGAYCMWRSSTRK</sequence>
<evidence type="ECO:0000313" key="2">
    <source>
        <dbReference type="EMBL" id="RVW45897.1"/>
    </source>
</evidence>
<evidence type="ECO:0000256" key="1">
    <source>
        <dbReference type="SAM" id="MobiDB-lite"/>
    </source>
</evidence>
<dbReference type="SUPFAM" id="SSF48403">
    <property type="entry name" value="Ankyrin repeat"/>
    <property type="match status" value="1"/>
</dbReference>
<dbReference type="AlphaFoldDB" id="A0A438JG02"/>
<feature type="region of interest" description="Disordered" evidence="1">
    <location>
        <begin position="185"/>
        <end position="206"/>
    </location>
</feature>
<dbReference type="EMBL" id="QGNW01000043">
    <property type="protein sequence ID" value="RVX07873.1"/>
    <property type="molecule type" value="Genomic_DNA"/>
</dbReference>
<accession>A0A438JG02</accession>
<feature type="region of interest" description="Disordered" evidence="1">
    <location>
        <begin position="223"/>
        <end position="255"/>
    </location>
</feature>
<organism evidence="3 4">
    <name type="scientific">Vitis vinifera</name>
    <name type="common">Grape</name>
    <dbReference type="NCBI Taxonomy" id="29760"/>
    <lineage>
        <taxon>Eukaryota</taxon>
        <taxon>Viridiplantae</taxon>
        <taxon>Streptophyta</taxon>
        <taxon>Embryophyta</taxon>
        <taxon>Tracheophyta</taxon>
        <taxon>Spermatophyta</taxon>
        <taxon>Magnoliopsida</taxon>
        <taxon>eudicotyledons</taxon>
        <taxon>Gunneridae</taxon>
        <taxon>Pentapetalae</taxon>
        <taxon>rosids</taxon>
        <taxon>Vitales</taxon>
        <taxon>Vitaceae</taxon>
        <taxon>Viteae</taxon>
        <taxon>Vitis</taxon>
    </lineage>
</organism>
<dbReference type="PANTHER" id="PTHR24121:SF16">
    <property type="entry name" value="NON-SPECIFIC SERINE_THREONINE PROTEIN KINASE"/>
    <property type="match status" value="1"/>
</dbReference>